<protein>
    <submittedName>
        <fullName evidence="1">Uncharacterized protein</fullName>
    </submittedName>
</protein>
<reference evidence="1 2" key="1">
    <citation type="journal article" date="2019" name="Sci. Rep.">
        <title>Orb-weaving spider Araneus ventricosus genome elucidates the spidroin gene catalogue.</title>
        <authorList>
            <person name="Kono N."/>
            <person name="Nakamura H."/>
            <person name="Ohtoshi R."/>
            <person name="Moran D.A.P."/>
            <person name="Shinohara A."/>
            <person name="Yoshida Y."/>
            <person name="Fujiwara M."/>
            <person name="Mori M."/>
            <person name="Tomita M."/>
            <person name="Arakawa K."/>
        </authorList>
    </citation>
    <scope>NUCLEOTIDE SEQUENCE [LARGE SCALE GENOMIC DNA]</scope>
</reference>
<keyword evidence="2" id="KW-1185">Reference proteome</keyword>
<dbReference type="AlphaFoldDB" id="A0A4Y2SSK8"/>
<sequence length="92" mass="10369">MVGMATADLVLPKLSKLPAIDLQKPLRVASPSSGFYSLNRFIMPHLQASTPSADLACPLSRLLLPQQTWHTPDLYTQQNFSEIKYRTSRHNF</sequence>
<gene>
    <name evidence="1" type="ORF">AVEN_155687_1</name>
</gene>
<accession>A0A4Y2SSK8</accession>
<comment type="caution">
    <text evidence="1">The sequence shown here is derived from an EMBL/GenBank/DDBJ whole genome shotgun (WGS) entry which is preliminary data.</text>
</comment>
<dbReference type="Proteomes" id="UP000499080">
    <property type="component" value="Unassembled WGS sequence"/>
</dbReference>
<organism evidence="1 2">
    <name type="scientific">Araneus ventricosus</name>
    <name type="common">Orbweaver spider</name>
    <name type="synonym">Epeira ventricosa</name>
    <dbReference type="NCBI Taxonomy" id="182803"/>
    <lineage>
        <taxon>Eukaryota</taxon>
        <taxon>Metazoa</taxon>
        <taxon>Ecdysozoa</taxon>
        <taxon>Arthropoda</taxon>
        <taxon>Chelicerata</taxon>
        <taxon>Arachnida</taxon>
        <taxon>Araneae</taxon>
        <taxon>Araneomorphae</taxon>
        <taxon>Entelegynae</taxon>
        <taxon>Araneoidea</taxon>
        <taxon>Araneidae</taxon>
        <taxon>Araneus</taxon>
    </lineage>
</organism>
<dbReference type="EMBL" id="BGPR01023054">
    <property type="protein sequence ID" value="GBN89935.1"/>
    <property type="molecule type" value="Genomic_DNA"/>
</dbReference>
<evidence type="ECO:0000313" key="1">
    <source>
        <dbReference type="EMBL" id="GBN89935.1"/>
    </source>
</evidence>
<proteinExistence type="predicted"/>
<name>A0A4Y2SSK8_ARAVE</name>
<evidence type="ECO:0000313" key="2">
    <source>
        <dbReference type="Proteomes" id="UP000499080"/>
    </source>
</evidence>